<dbReference type="Proteomes" id="UP000653797">
    <property type="component" value="Unassembled WGS sequence"/>
</dbReference>
<dbReference type="PANTHER" id="PTHR34009:SF2">
    <property type="entry name" value="PROTEIN STAR"/>
    <property type="match status" value="1"/>
</dbReference>
<dbReference type="GO" id="GO:0008168">
    <property type="term" value="F:methyltransferase activity"/>
    <property type="evidence" value="ECO:0007669"/>
    <property type="project" value="UniProtKB-KW"/>
</dbReference>
<dbReference type="PANTHER" id="PTHR34009">
    <property type="entry name" value="PROTEIN STAR"/>
    <property type="match status" value="1"/>
</dbReference>
<organism evidence="2 3">
    <name type="scientific">Spirosoma validum</name>
    <dbReference type="NCBI Taxonomy" id="2771355"/>
    <lineage>
        <taxon>Bacteria</taxon>
        <taxon>Pseudomonadati</taxon>
        <taxon>Bacteroidota</taxon>
        <taxon>Cytophagia</taxon>
        <taxon>Cytophagales</taxon>
        <taxon>Cytophagaceae</taxon>
        <taxon>Spirosoma</taxon>
    </lineage>
</organism>
<feature type="domain" description="Methyltransferase FkbM" evidence="1">
    <location>
        <begin position="55"/>
        <end position="215"/>
    </location>
</feature>
<gene>
    <name evidence="2" type="ORF">IC230_06680</name>
</gene>
<dbReference type="RefSeq" id="WP_191038197.1">
    <property type="nucleotide sequence ID" value="NZ_JACXAA010000002.1"/>
</dbReference>
<dbReference type="AlphaFoldDB" id="A0A927AZD9"/>
<dbReference type="GO" id="GO:0016197">
    <property type="term" value="P:endosomal transport"/>
    <property type="evidence" value="ECO:0007669"/>
    <property type="project" value="TreeGrafter"/>
</dbReference>
<dbReference type="GO" id="GO:0032259">
    <property type="term" value="P:methylation"/>
    <property type="evidence" value="ECO:0007669"/>
    <property type="project" value="UniProtKB-KW"/>
</dbReference>
<accession>A0A927AZD9</accession>
<protein>
    <submittedName>
        <fullName evidence="2">FkbM family methyltransferase</fullName>
    </submittedName>
</protein>
<dbReference type="GO" id="GO:0005737">
    <property type="term" value="C:cytoplasm"/>
    <property type="evidence" value="ECO:0007669"/>
    <property type="project" value="GOC"/>
</dbReference>
<dbReference type="GO" id="GO:0005886">
    <property type="term" value="C:plasma membrane"/>
    <property type="evidence" value="ECO:0007669"/>
    <property type="project" value="TreeGrafter"/>
</dbReference>
<dbReference type="Pfam" id="PF05050">
    <property type="entry name" value="Methyltransf_21"/>
    <property type="match status" value="1"/>
</dbReference>
<proteinExistence type="predicted"/>
<dbReference type="InterPro" id="IPR006342">
    <property type="entry name" value="FkbM_mtfrase"/>
</dbReference>
<dbReference type="EMBL" id="JACXAA010000002">
    <property type="protein sequence ID" value="MBD2752565.1"/>
    <property type="molecule type" value="Genomic_DNA"/>
</dbReference>
<evidence type="ECO:0000259" key="1">
    <source>
        <dbReference type="Pfam" id="PF05050"/>
    </source>
</evidence>
<sequence length="234" mass="27366">MIYARIPASYKDFLRQELLNEHDYFKYLTICFSQEGEDQILSQYFYGIDKGFFLDIGAYHPIKYSNTYKFYLKGWRGINIDAMPGSMIAFNKIRPEDINVETGVAENESDLPYYIFEQTGINTFSEKFAVEMEDKGYVVSQKKVTRTRTMKAILGEFLPPNQVIDFLSLDVEGFELDVLNSNDWTRYRPRIIVVESLQLKSQNVLDAYLHEVNYKLIAKTVNNVYYTDTTIDFL</sequence>
<name>A0A927AZD9_9BACT</name>
<keyword evidence="2" id="KW-0489">Methyltransferase</keyword>
<reference evidence="2" key="1">
    <citation type="submission" date="2020-09" db="EMBL/GenBank/DDBJ databases">
        <authorList>
            <person name="Kim M.K."/>
        </authorList>
    </citation>
    <scope>NUCLEOTIDE SEQUENCE</scope>
    <source>
        <strain evidence="2">BT704</strain>
    </source>
</reference>
<evidence type="ECO:0000313" key="2">
    <source>
        <dbReference type="EMBL" id="MBD2752565.1"/>
    </source>
</evidence>
<keyword evidence="3" id="KW-1185">Reference proteome</keyword>
<dbReference type="SUPFAM" id="SSF53335">
    <property type="entry name" value="S-adenosyl-L-methionine-dependent methyltransferases"/>
    <property type="match status" value="1"/>
</dbReference>
<dbReference type="InterPro" id="IPR053202">
    <property type="entry name" value="EGF_Rcpt_Signaling_Reg"/>
</dbReference>
<dbReference type="GO" id="GO:0006888">
    <property type="term" value="P:endoplasmic reticulum to Golgi vesicle-mediated transport"/>
    <property type="evidence" value="ECO:0007669"/>
    <property type="project" value="TreeGrafter"/>
</dbReference>
<comment type="caution">
    <text evidence="2">The sequence shown here is derived from an EMBL/GenBank/DDBJ whole genome shotgun (WGS) entry which is preliminary data.</text>
</comment>
<keyword evidence="2" id="KW-0808">Transferase</keyword>
<dbReference type="Gene3D" id="3.40.50.150">
    <property type="entry name" value="Vaccinia Virus protein VP39"/>
    <property type="match status" value="1"/>
</dbReference>
<dbReference type="InterPro" id="IPR029063">
    <property type="entry name" value="SAM-dependent_MTases_sf"/>
</dbReference>
<evidence type="ECO:0000313" key="3">
    <source>
        <dbReference type="Proteomes" id="UP000653797"/>
    </source>
</evidence>